<dbReference type="HAMAP" id="MF_00185">
    <property type="entry name" value="IPP_trans"/>
    <property type="match status" value="1"/>
</dbReference>
<comment type="catalytic activity">
    <reaction evidence="9 10 11">
        <text>adenosine(37) in tRNA + dimethylallyl diphosphate = N(6)-dimethylallyladenosine(37) in tRNA + diphosphate</text>
        <dbReference type="Rhea" id="RHEA:26482"/>
        <dbReference type="Rhea" id="RHEA-COMP:10162"/>
        <dbReference type="Rhea" id="RHEA-COMP:10375"/>
        <dbReference type="ChEBI" id="CHEBI:33019"/>
        <dbReference type="ChEBI" id="CHEBI:57623"/>
        <dbReference type="ChEBI" id="CHEBI:74411"/>
        <dbReference type="ChEBI" id="CHEBI:74415"/>
        <dbReference type="EC" id="2.5.1.75"/>
    </reaction>
</comment>
<evidence type="ECO:0000256" key="2">
    <source>
        <dbReference type="ARBA" id="ARBA00003213"/>
    </source>
</evidence>
<evidence type="ECO:0000256" key="9">
    <source>
        <dbReference type="ARBA" id="ARBA00049563"/>
    </source>
</evidence>
<feature type="region of interest" description="Interaction with substrate tRNA" evidence="10">
    <location>
        <begin position="43"/>
        <end position="46"/>
    </location>
</feature>
<evidence type="ECO:0000313" key="15">
    <source>
        <dbReference type="Proteomes" id="UP000176282"/>
    </source>
</evidence>
<keyword evidence="4 10" id="KW-0808">Transferase</keyword>
<dbReference type="GO" id="GO:0005524">
    <property type="term" value="F:ATP binding"/>
    <property type="evidence" value="ECO:0007669"/>
    <property type="project" value="UniProtKB-UniRule"/>
</dbReference>
<dbReference type="Gene3D" id="3.40.50.300">
    <property type="entry name" value="P-loop containing nucleotide triphosphate hydrolases"/>
    <property type="match status" value="1"/>
</dbReference>
<dbReference type="InterPro" id="IPR039657">
    <property type="entry name" value="Dimethylallyltransferase"/>
</dbReference>
<evidence type="ECO:0000256" key="1">
    <source>
        <dbReference type="ARBA" id="ARBA00001946"/>
    </source>
</evidence>
<dbReference type="InterPro" id="IPR027417">
    <property type="entry name" value="P-loop_NTPase"/>
</dbReference>
<evidence type="ECO:0000256" key="6">
    <source>
        <dbReference type="ARBA" id="ARBA00022741"/>
    </source>
</evidence>
<evidence type="ECO:0000256" key="5">
    <source>
        <dbReference type="ARBA" id="ARBA00022694"/>
    </source>
</evidence>
<organism evidence="14 15">
    <name type="scientific">Candidatus Magasanikbacteria bacterium RIFCSPHIGHO2_02_FULL_47_14</name>
    <dbReference type="NCBI Taxonomy" id="1798680"/>
    <lineage>
        <taxon>Bacteria</taxon>
        <taxon>Candidatus Magasanikiibacteriota</taxon>
    </lineage>
</organism>
<proteinExistence type="inferred from homology"/>
<evidence type="ECO:0000313" key="14">
    <source>
        <dbReference type="EMBL" id="OGH68507.1"/>
    </source>
</evidence>
<dbReference type="PANTHER" id="PTHR11088">
    <property type="entry name" value="TRNA DIMETHYLALLYLTRANSFERASE"/>
    <property type="match status" value="1"/>
</dbReference>
<sequence>MKVMSLNSALPKVVVLLGPTVSGKTAWSLEFTKKFNGEVISADSRQVYKKMDIGTAKVPGRWRWKANWRGLRHSYFVGDIAHHLVDFLDPGEVFTVAQFRDQAIKYVKLAYKNERVPFVVGGTGLYISALVDNLRIPRVAPNLKLRRSLSEKSSEHLMHLLRTLDEEAADTIDPNNKRRIVRALEVCILSGEPFSQQRKKGEPMFEFLQIGIDVPREELYQRIDMRVDDMMRRGLLSEIENLLRQKYSWDLPSMSGIGYRQFKGYFDGTITKRECVENLKKDSHRFARRQITWFKRDDRIQWCKTMDEAEALVAKFLSV</sequence>
<accession>A0A1F6MA56</accession>
<evidence type="ECO:0000256" key="13">
    <source>
        <dbReference type="RuleBase" id="RU003785"/>
    </source>
</evidence>
<feature type="binding site" evidence="10">
    <location>
        <begin position="20"/>
        <end position="25"/>
    </location>
    <ligand>
        <name>substrate</name>
    </ligand>
</feature>
<name>A0A1F6MA56_9BACT</name>
<comment type="similarity">
    <text evidence="3 10 13">Belongs to the IPP transferase family.</text>
</comment>
<dbReference type="SUPFAM" id="SSF52540">
    <property type="entry name" value="P-loop containing nucleoside triphosphate hydrolases"/>
    <property type="match status" value="2"/>
</dbReference>
<keyword evidence="5 10" id="KW-0819">tRNA processing</keyword>
<evidence type="ECO:0000256" key="12">
    <source>
        <dbReference type="RuleBase" id="RU003784"/>
    </source>
</evidence>
<dbReference type="Gene3D" id="1.10.20.140">
    <property type="match status" value="1"/>
</dbReference>
<dbReference type="Proteomes" id="UP000176282">
    <property type="component" value="Unassembled WGS sequence"/>
</dbReference>
<dbReference type="PANTHER" id="PTHR11088:SF60">
    <property type="entry name" value="TRNA DIMETHYLALLYLTRANSFERASE"/>
    <property type="match status" value="1"/>
</dbReference>
<evidence type="ECO:0000256" key="7">
    <source>
        <dbReference type="ARBA" id="ARBA00022840"/>
    </source>
</evidence>
<dbReference type="EC" id="2.5.1.75" evidence="10"/>
<feature type="site" description="Interaction with substrate tRNA" evidence="10">
    <location>
        <position position="123"/>
    </location>
</feature>
<comment type="subunit">
    <text evidence="10">Monomer.</text>
</comment>
<gene>
    <name evidence="10" type="primary">miaA</name>
    <name evidence="14" type="ORF">A3J66_00275</name>
</gene>
<keyword evidence="7 10" id="KW-0067">ATP-binding</keyword>
<evidence type="ECO:0000256" key="3">
    <source>
        <dbReference type="ARBA" id="ARBA00005842"/>
    </source>
</evidence>
<comment type="function">
    <text evidence="2 10 12">Catalyzes the transfer of a dimethylallyl group onto the adenine at position 37 in tRNAs that read codons beginning with uridine, leading to the formation of N6-(dimethylallyl)adenosine (i(6)A).</text>
</comment>
<keyword evidence="6 10" id="KW-0547">Nucleotide-binding</keyword>
<dbReference type="GO" id="GO:0052381">
    <property type="term" value="F:tRNA dimethylallyltransferase activity"/>
    <property type="evidence" value="ECO:0007669"/>
    <property type="project" value="UniProtKB-UniRule"/>
</dbReference>
<dbReference type="STRING" id="1798680.A3J66_00275"/>
<dbReference type="Pfam" id="PF01715">
    <property type="entry name" value="IPPT"/>
    <property type="match status" value="1"/>
</dbReference>
<feature type="site" description="Interaction with substrate tRNA" evidence="10">
    <location>
        <position position="146"/>
    </location>
</feature>
<evidence type="ECO:0000256" key="8">
    <source>
        <dbReference type="ARBA" id="ARBA00022842"/>
    </source>
</evidence>
<comment type="caution">
    <text evidence="14">The sequence shown here is derived from an EMBL/GenBank/DDBJ whole genome shotgun (WGS) entry which is preliminary data.</text>
</comment>
<dbReference type="GO" id="GO:0006400">
    <property type="term" value="P:tRNA modification"/>
    <property type="evidence" value="ECO:0007669"/>
    <property type="project" value="TreeGrafter"/>
</dbReference>
<dbReference type="EMBL" id="MFQB01000013">
    <property type="protein sequence ID" value="OGH68507.1"/>
    <property type="molecule type" value="Genomic_DNA"/>
</dbReference>
<evidence type="ECO:0000256" key="10">
    <source>
        <dbReference type="HAMAP-Rule" id="MF_00185"/>
    </source>
</evidence>
<protein>
    <recommendedName>
        <fullName evidence="10">tRNA dimethylallyltransferase</fullName>
        <ecNumber evidence="10">2.5.1.75</ecNumber>
    </recommendedName>
    <alternativeName>
        <fullName evidence="10">Dimethylallyl diphosphate:tRNA dimethylallyltransferase</fullName>
        <shortName evidence="10">DMAPP:tRNA dimethylallyltransferase</shortName>
        <shortName evidence="10">DMATase</shortName>
    </alternativeName>
    <alternativeName>
        <fullName evidence="10">Isopentenyl-diphosphate:tRNA isopentenyltransferase</fullName>
        <shortName evidence="10">IPP transferase</shortName>
        <shortName evidence="10">IPPT</shortName>
        <shortName evidence="10">IPTase</shortName>
    </alternativeName>
</protein>
<evidence type="ECO:0000256" key="4">
    <source>
        <dbReference type="ARBA" id="ARBA00022679"/>
    </source>
</evidence>
<keyword evidence="8 10" id="KW-0460">Magnesium</keyword>
<feature type="binding site" evidence="10">
    <location>
        <begin position="18"/>
        <end position="25"/>
    </location>
    <ligand>
        <name>ATP</name>
        <dbReference type="ChEBI" id="CHEBI:30616"/>
    </ligand>
</feature>
<dbReference type="InterPro" id="IPR018022">
    <property type="entry name" value="IPT"/>
</dbReference>
<comment type="caution">
    <text evidence="10">Lacks conserved residue(s) required for the propagation of feature annotation.</text>
</comment>
<comment type="cofactor">
    <cofactor evidence="1 10">
        <name>Mg(2+)</name>
        <dbReference type="ChEBI" id="CHEBI:18420"/>
    </cofactor>
</comment>
<dbReference type="NCBIfam" id="TIGR00174">
    <property type="entry name" value="miaA"/>
    <property type="match status" value="1"/>
</dbReference>
<dbReference type="AlphaFoldDB" id="A0A1F6MA56"/>
<evidence type="ECO:0000256" key="11">
    <source>
        <dbReference type="RuleBase" id="RU003783"/>
    </source>
</evidence>
<reference evidence="14 15" key="1">
    <citation type="journal article" date="2016" name="Nat. Commun.">
        <title>Thousands of microbial genomes shed light on interconnected biogeochemical processes in an aquifer system.</title>
        <authorList>
            <person name="Anantharaman K."/>
            <person name="Brown C.T."/>
            <person name="Hug L.A."/>
            <person name="Sharon I."/>
            <person name="Castelle C.J."/>
            <person name="Probst A.J."/>
            <person name="Thomas B.C."/>
            <person name="Singh A."/>
            <person name="Wilkins M.J."/>
            <person name="Karaoz U."/>
            <person name="Brodie E.L."/>
            <person name="Williams K.H."/>
            <person name="Hubbard S.S."/>
            <person name="Banfield J.F."/>
        </authorList>
    </citation>
    <scope>NUCLEOTIDE SEQUENCE [LARGE SCALE GENOMIC DNA]</scope>
</reference>